<organism evidence="6 7">
    <name type="scientific">Coptotermes formosanus</name>
    <name type="common">Formosan subterranean termite</name>
    <dbReference type="NCBI Taxonomy" id="36987"/>
    <lineage>
        <taxon>Eukaryota</taxon>
        <taxon>Metazoa</taxon>
        <taxon>Ecdysozoa</taxon>
        <taxon>Arthropoda</taxon>
        <taxon>Hexapoda</taxon>
        <taxon>Insecta</taxon>
        <taxon>Pterygota</taxon>
        <taxon>Neoptera</taxon>
        <taxon>Polyneoptera</taxon>
        <taxon>Dictyoptera</taxon>
        <taxon>Blattodea</taxon>
        <taxon>Blattoidea</taxon>
        <taxon>Termitoidae</taxon>
        <taxon>Rhinotermitidae</taxon>
        <taxon>Coptotermes</taxon>
    </lineage>
</organism>
<accession>A0A6L2PJ11</accession>
<keyword evidence="2 4" id="KW-0732">Signal</keyword>
<feature type="signal peptide" evidence="4">
    <location>
        <begin position="1"/>
        <end position="23"/>
    </location>
</feature>
<keyword evidence="3" id="KW-0325">Glycoprotein</keyword>
<dbReference type="PROSITE" id="PS00941">
    <property type="entry name" value="CARBOXYLESTERASE_B_2"/>
    <property type="match status" value="1"/>
</dbReference>
<protein>
    <recommendedName>
        <fullName evidence="5">Carboxylesterase type B domain-containing protein</fullName>
    </recommendedName>
</protein>
<keyword evidence="7" id="KW-1185">Reference proteome</keyword>
<evidence type="ECO:0000256" key="4">
    <source>
        <dbReference type="SAM" id="SignalP"/>
    </source>
</evidence>
<feature type="domain" description="Carboxylesterase type B" evidence="5">
    <location>
        <begin position="50"/>
        <end position="593"/>
    </location>
</feature>
<dbReference type="Pfam" id="PF00135">
    <property type="entry name" value="COesterase"/>
    <property type="match status" value="1"/>
</dbReference>
<evidence type="ECO:0000259" key="5">
    <source>
        <dbReference type="Pfam" id="PF00135"/>
    </source>
</evidence>
<comment type="similarity">
    <text evidence="1">Belongs to the type-B carboxylesterase/lipase family.</text>
</comment>
<dbReference type="InterPro" id="IPR029058">
    <property type="entry name" value="AB_hydrolase_fold"/>
</dbReference>
<dbReference type="InParanoid" id="A0A6L2PJ11"/>
<dbReference type="AlphaFoldDB" id="A0A6L2PJ11"/>
<name>A0A6L2PJ11_COPFO</name>
<evidence type="ECO:0000256" key="1">
    <source>
        <dbReference type="ARBA" id="ARBA00005964"/>
    </source>
</evidence>
<dbReference type="InterPro" id="IPR051093">
    <property type="entry name" value="Neuroligin/BSAL"/>
</dbReference>
<dbReference type="SUPFAM" id="SSF53474">
    <property type="entry name" value="alpha/beta-Hydrolases"/>
    <property type="match status" value="1"/>
</dbReference>
<dbReference type="Gene3D" id="3.40.50.1820">
    <property type="entry name" value="alpha/beta hydrolase"/>
    <property type="match status" value="1"/>
</dbReference>
<dbReference type="PANTHER" id="PTHR43903">
    <property type="entry name" value="NEUROLIGIN"/>
    <property type="match status" value="1"/>
</dbReference>
<dbReference type="InterPro" id="IPR019819">
    <property type="entry name" value="Carboxylesterase_B_CS"/>
</dbReference>
<reference evidence="7" key="1">
    <citation type="submission" date="2020-01" db="EMBL/GenBank/DDBJ databases">
        <title>Draft genome sequence of the Termite Coptotermes fromosanus.</title>
        <authorList>
            <person name="Itakura S."/>
            <person name="Yosikawa Y."/>
            <person name="Umezawa K."/>
        </authorList>
    </citation>
    <scope>NUCLEOTIDE SEQUENCE [LARGE SCALE GENOMIC DNA]</scope>
</reference>
<proteinExistence type="inferred from homology"/>
<comment type="caution">
    <text evidence="6">The sequence shown here is derived from an EMBL/GenBank/DDBJ whole genome shotgun (WGS) entry which is preliminary data.</text>
</comment>
<evidence type="ECO:0000313" key="7">
    <source>
        <dbReference type="Proteomes" id="UP000502823"/>
    </source>
</evidence>
<feature type="chain" id="PRO_5026868811" description="Carboxylesterase type B domain-containing protein" evidence="4">
    <location>
        <begin position="24"/>
        <end position="789"/>
    </location>
</feature>
<dbReference type="InterPro" id="IPR002018">
    <property type="entry name" value="CarbesteraseB"/>
</dbReference>
<dbReference type="OrthoDB" id="408631at2759"/>
<evidence type="ECO:0000256" key="3">
    <source>
        <dbReference type="ARBA" id="ARBA00023180"/>
    </source>
</evidence>
<dbReference type="Proteomes" id="UP000502823">
    <property type="component" value="Unassembled WGS sequence"/>
</dbReference>
<evidence type="ECO:0000256" key="2">
    <source>
        <dbReference type="ARBA" id="ARBA00022729"/>
    </source>
</evidence>
<sequence>MEVTCLLLLAAILIAAVVPGTTANNRVKRIVGGRPAAVPPEDDPVVFVHLNDHNAKVYGTRDRPDGYYNFRGIRYGEPPVGRFRFQRPRKLRLTGDVNATTAGPPCPQPDPQNSGVIGSEDCLFLNVFTPSLPDGSEGLPVLMWIHGGGYRRGLASQYGVRHLVNKKVVVVTIQYRLGSLGFLSAGVQELPGNAGLFDMVLALEWIKDYINFFGGAPKKITVFGQGTGASSAVLLALSQITQGLLSGVIAMSGSALSAFAIDHNPLATGRQLAKNNRCPEAPVLEMVKCLQEMPVSTIIQADSGLQELRLAAQGVLAGITGLLGPAPCIEGGNDRRFLPNFLLESPLDGLQTGKFPNISLLMGVTRDETGPALYGKYRKEILDNFRTSSNFLNEFLSGIVGTSDLIGRLFNNTDKLIQHAAAKYFPFQQDPTAIVKNFVEVTGDALFNLPAVHVAKLWSQHVGKTFFYSFDHVMKQNNHGGSQFLSGLPLVENDGVEGGVGHGDDLPFIFDPEPLDGNTSFSGLVLRDHNDQKVRDTVTSFIAEFARTGTPRLLDNGEQISWPPFSEEENNFVTITSKPSLHNNFRFCQMALWSGIFPRLQSATCEALWGITKFREDALSIVDHALQQGVRPGALVSTVRNNTLSQNAGTGAVNAVLNEILPTNPGIHVGNGQLIHTFLNKTVPPQSDTKVGNRTVLKAILNETEMGKSGNGVAGPNATSHGAEKMGSEINSSARREENFVLPVTESNTDSSAVRIQNPPGPFPIIDKPLINKTTLFPSPGIFPRPVIG</sequence>
<dbReference type="EMBL" id="BLKM01010564">
    <property type="protein sequence ID" value="GFG30575.1"/>
    <property type="molecule type" value="Genomic_DNA"/>
</dbReference>
<gene>
    <name evidence="6" type="ORF">Cfor_10493</name>
</gene>
<evidence type="ECO:0000313" key="6">
    <source>
        <dbReference type="EMBL" id="GFG30575.1"/>
    </source>
</evidence>